<comment type="function">
    <text evidence="6">Together with LptD, is involved in the assembly of lipopolysaccharide (LPS) at the surface of the outer membrane. Required for the proper assembly of LptD. Binds LPS and may serve as the LPS recognition site at the outer membrane.</text>
</comment>
<comment type="subunit">
    <text evidence="6">Component of the lipopolysaccharide transport and assembly complex. Interacts with LptD.</text>
</comment>
<dbReference type="GO" id="GO:0001530">
    <property type="term" value="F:lipopolysaccharide binding"/>
    <property type="evidence" value="ECO:0007669"/>
    <property type="project" value="TreeGrafter"/>
</dbReference>
<dbReference type="NCBIfam" id="NF008062">
    <property type="entry name" value="PRK10796.1"/>
    <property type="match status" value="1"/>
</dbReference>
<dbReference type="GO" id="GO:0009279">
    <property type="term" value="C:cell outer membrane"/>
    <property type="evidence" value="ECO:0007669"/>
    <property type="project" value="UniProtKB-SubCell"/>
</dbReference>
<organism evidence="7 8">
    <name type="scientific">Morganella morganii</name>
    <name type="common">Proteus morganii</name>
    <dbReference type="NCBI Taxonomy" id="582"/>
    <lineage>
        <taxon>Bacteria</taxon>
        <taxon>Pseudomonadati</taxon>
        <taxon>Pseudomonadota</taxon>
        <taxon>Gammaproteobacteria</taxon>
        <taxon>Enterobacterales</taxon>
        <taxon>Morganellaceae</taxon>
        <taxon>Morganella</taxon>
    </lineage>
</organism>
<evidence type="ECO:0000313" key="8">
    <source>
        <dbReference type="Proteomes" id="UP000032582"/>
    </source>
</evidence>
<dbReference type="EMBL" id="JZSH01000168">
    <property type="protein sequence ID" value="KJF77282.1"/>
    <property type="molecule type" value="Genomic_DNA"/>
</dbReference>
<evidence type="ECO:0000256" key="5">
    <source>
        <dbReference type="ARBA" id="ARBA00023288"/>
    </source>
</evidence>
<dbReference type="AlphaFoldDB" id="A0A0D8L621"/>
<keyword evidence="4 6" id="KW-0998">Cell outer membrane</keyword>
<dbReference type="GO" id="GO:0015920">
    <property type="term" value="P:lipopolysaccharide transport"/>
    <property type="evidence" value="ECO:0007669"/>
    <property type="project" value="TreeGrafter"/>
</dbReference>
<dbReference type="HAMAP" id="MF_01186">
    <property type="entry name" value="LPS_assembly_LptE"/>
    <property type="match status" value="1"/>
</dbReference>
<evidence type="ECO:0000256" key="3">
    <source>
        <dbReference type="ARBA" id="ARBA00023139"/>
    </source>
</evidence>
<dbReference type="PATRIC" id="fig|582.24.peg.4347"/>
<comment type="subcellular location">
    <subcellularLocation>
        <location evidence="6">Cell outer membrane</location>
        <topology evidence="6">Lipid-anchor</topology>
    </subcellularLocation>
</comment>
<protein>
    <recommendedName>
        <fullName evidence="6">LPS-assembly lipoprotein LptE</fullName>
    </recommendedName>
</protein>
<dbReference type="GO" id="GO:1990351">
    <property type="term" value="C:transporter complex"/>
    <property type="evidence" value="ECO:0007669"/>
    <property type="project" value="TreeGrafter"/>
</dbReference>
<comment type="similarity">
    <text evidence="6">Belongs to the LptE lipoprotein family.</text>
</comment>
<dbReference type="Gene3D" id="3.30.160.150">
    <property type="entry name" value="Lipoprotein like domain"/>
    <property type="match status" value="1"/>
</dbReference>
<dbReference type="Pfam" id="PF04390">
    <property type="entry name" value="LptE"/>
    <property type="match status" value="1"/>
</dbReference>
<dbReference type="InterPro" id="IPR007485">
    <property type="entry name" value="LPS_assembly_LptE"/>
</dbReference>
<sequence length="184" mass="20409">MRHRIITLLLGLAVLVTAGCGFHLRGTTQIPPELQKLQISTGDPYGEQTRAIRQQLLLNNVQIIESGDATIPVLKITSSSEDSEETVSIFQDGKAAEKELVYYLNAQVIMPNGSVYPINVRVDRSFFDNPLEALAKDAEKDMIRQEMREQAAARLVRKLLIIQPSEQQKQAENAEAAEIVAPKA</sequence>
<evidence type="ECO:0000256" key="1">
    <source>
        <dbReference type="ARBA" id="ARBA00022729"/>
    </source>
</evidence>
<comment type="caution">
    <text evidence="7">The sequence shown here is derived from an EMBL/GenBank/DDBJ whole genome shotgun (WGS) entry which is preliminary data.</text>
</comment>
<dbReference type="GO" id="GO:0043165">
    <property type="term" value="P:Gram-negative-bacterium-type cell outer membrane assembly"/>
    <property type="evidence" value="ECO:0007669"/>
    <property type="project" value="UniProtKB-UniRule"/>
</dbReference>
<gene>
    <name evidence="6" type="primary">lptE</name>
    <name evidence="7" type="ORF">UA45_13740</name>
</gene>
<keyword evidence="3 6" id="KW-0564">Palmitate</keyword>
<evidence type="ECO:0000256" key="2">
    <source>
        <dbReference type="ARBA" id="ARBA00023136"/>
    </source>
</evidence>
<dbReference type="PROSITE" id="PS51257">
    <property type="entry name" value="PROKAR_LIPOPROTEIN"/>
    <property type="match status" value="1"/>
</dbReference>
<evidence type="ECO:0000256" key="4">
    <source>
        <dbReference type="ARBA" id="ARBA00023237"/>
    </source>
</evidence>
<evidence type="ECO:0000313" key="7">
    <source>
        <dbReference type="EMBL" id="KJF77282.1"/>
    </source>
</evidence>
<dbReference type="Proteomes" id="UP000032582">
    <property type="component" value="Unassembled WGS sequence"/>
</dbReference>
<name>A0A0D8L621_MORMO</name>
<keyword evidence="5 6" id="KW-0449">Lipoprotein</keyword>
<dbReference type="PANTHER" id="PTHR38098:SF1">
    <property type="entry name" value="LPS-ASSEMBLY LIPOPROTEIN LPTE"/>
    <property type="match status" value="1"/>
</dbReference>
<reference evidence="7 8" key="1">
    <citation type="submission" date="2015-02" db="EMBL/GenBank/DDBJ databases">
        <title>Whole genome shotgun sequencing of cultured foodborne pathogen.</title>
        <authorList>
            <person name="Timme R."/>
            <person name="Allard M.W."/>
            <person name="Strain E."/>
            <person name="Evans P.S."/>
            <person name="Brown E."/>
        </authorList>
    </citation>
    <scope>NUCLEOTIDE SEQUENCE [LARGE SCALE GENOMIC DNA]</scope>
    <source>
        <strain evidence="7 8">GCSL-TSO-24</strain>
    </source>
</reference>
<accession>A0A0D8L621</accession>
<keyword evidence="1 6" id="KW-0732">Signal</keyword>
<evidence type="ECO:0000256" key="6">
    <source>
        <dbReference type="HAMAP-Rule" id="MF_01186"/>
    </source>
</evidence>
<dbReference type="PANTHER" id="PTHR38098">
    <property type="entry name" value="LPS-ASSEMBLY LIPOPROTEIN LPTE"/>
    <property type="match status" value="1"/>
</dbReference>
<proteinExistence type="inferred from homology"/>
<keyword evidence="2 6" id="KW-0472">Membrane</keyword>